<evidence type="ECO:0000259" key="5">
    <source>
        <dbReference type="SMART" id="SM00829"/>
    </source>
</evidence>
<dbReference type="EMBL" id="PTJA01000004">
    <property type="protein sequence ID" value="PPK81286.1"/>
    <property type="molecule type" value="Genomic_DNA"/>
</dbReference>
<dbReference type="GO" id="GO:0008270">
    <property type="term" value="F:zinc ion binding"/>
    <property type="evidence" value="ECO:0007669"/>
    <property type="project" value="InterPro"/>
</dbReference>
<comment type="caution">
    <text evidence="6">The sequence shown here is derived from an EMBL/GenBank/DDBJ whole genome shotgun (WGS) entry which is preliminary data.</text>
</comment>
<comment type="cofactor">
    <cofactor evidence="4">
        <name>Zn(2+)</name>
        <dbReference type="ChEBI" id="CHEBI:29105"/>
    </cofactor>
</comment>
<protein>
    <submittedName>
        <fullName evidence="6">L-gulonate 5-dehydrogenase</fullName>
    </submittedName>
</protein>
<dbReference type="InterPro" id="IPR002328">
    <property type="entry name" value="ADH_Zn_CS"/>
</dbReference>
<dbReference type="Gene3D" id="3.40.50.720">
    <property type="entry name" value="NAD(P)-binding Rossmann-like Domain"/>
    <property type="match status" value="1"/>
</dbReference>
<dbReference type="Gene3D" id="3.90.180.10">
    <property type="entry name" value="Medium-chain alcohol dehydrogenases, catalytic domain"/>
    <property type="match status" value="1"/>
</dbReference>
<organism evidence="6 7">
    <name type="scientific">Lacrimispora xylanisolvens</name>
    <dbReference type="NCBI Taxonomy" id="384636"/>
    <lineage>
        <taxon>Bacteria</taxon>
        <taxon>Bacillati</taxon>
        <taxon>Bacillota</taxon>
        <taxon>Clostridia</taxon>
        <taxon>Lachnospirales</taxon>
        <taxon>Lachnospiraceae</taxon>
        <taxon>Lacrimispora</taxon>
    </lineage>
</organism>
<dbReference type="InterPro" id="IPR013149">
    <property type="entry name" value="ADH-like_C"/>
</dbReference>
<gene>
    <name evidence="6" type="ORF">BXY41_10487</name>
</gene>
<evidence type="ECO:0000256" key="2">
    <source>
        <dbReference type="ARBA" id="ARBA00022833"/>
    </source>
</evidence>
<dbReference type="SMART" id="SM00829">
    <property type="entry name" value="PKS_ER"/>
    <property type="match status" value="1"/>
</dbReference>
<accession>A0A2S6HU09</accession>
<keyword evidence="1 4" id="KW-0479">Metal-binding</keyword>
<dbReference type="InterPro" id="IPR036291">
    <property type="entry name" value="NAD(P)-bd_dom_sf"/>
</dbReference>
<dbReference type="SUPFAM" id="SSF51735">
    <property type="entry name" value="NAD(P)-binding Rossmann-fold domains"/>
    <property type="match status" value="1"/>
</dbReference>
<dbReference type="Pfam" id="PF00107">
    <property type="entry name" value="ADH_zinc_N"/>
    <property type="match status" value="1"/>
</dbReference>
<dbReference type="PANTHER" id="PTHR43401">
    <property type="entry name" value="L-THREONINE 3-DEHYDROGENASE"/>
    <property type="match status" value="1"/>
</dbReference>
<dbReference type="Pfam" id="PF08240">
    <property type="entry name" value="ADH_N"/>
    <property type="match status" value="1"/>
</dbReference>
<keyword evidence="2 4" id="KW-0862">Zinc</keyword>
<dbReference type="Proteomes" id="UP000237749">
    <property type="component" value="Unassembled WGS sequence"/>
</dbReference>
<proteinExistence type="inferred from homology"/>
<sequence>MKSCVITSPFHYEIREIPIPEPGDNEVLIQMKSAGVCGSDLHIYRGENPCSTYPLVPGHENAGIVAKTGKNVTNVKVGDHVVVDLIITCGECYQCTHGREEVCEHVLVRGSGTDGGWREYFTAPEDDVYKIEDSIPWKDAALIEPIAIGAHCTKRGRIQPDDTVFILGTGTIGTIILQACKVIGAKVICCDIDDDSLIRAKSFGADETINSKTEDIAERISQITGGHGCTAAFDSACFPGSLTLLLQPGIVCNAGRVIPMGFSDKPESFSQADINKRELDIIGSRMSAYQFQPVAKNMAEGKYQLEGLATTFVKFSEIDQVFKNMENPDPAVKKTVILFD</sequence>
<dbReference type="OrthoDB" id="9787435at2"/>
<evidence type="ECO:0000313" key="6">
    <source>
        <dbReference type="EMBL" id="PPK81286.1"/>
    </source>
</evidence>
<reference evidence="6 7" key="1">
    <citation type="submission" date="2018-02" db="EMBL/GenBank/DDBJ databases">
        <title>Genomic Encyclopedia of Archaeal and Bacterial Type Strains, Phase II (KMG-II): from individual species to whole genera.</title>
        <authorList>
            <person name="Goeker M."/>
        </authorList>
    </citation>
    <scope>NUCLEOTIDE SEQUENCE [LARGE SCALE GENOMIC DNA]</scope>
    <source>
        <strain evidence="6 7">DSM 3808</strain>
    </source>
</reference>
<dbReference type="AlphaFoldDB" id="A0A2S6HU09"/>
<name>A0A2S6HU09_9FIRM</name>
<keyword evidence="3" id="KW-0560">Oxidoreductase</keyword>
<keyword evidence="7" id="KW-1185">Reference proteome</keyword>
<dbReference type="InterPro" id="IPR013154">
    <property type="entry name" value="ADH-like_N"/>
</dbReference>
<evidence type="ECO:0000256" key="1">
    <source>
        <dbReference type="ARBA" id="ARBA00022723"/>
    </source>
</evidence>
<dbReference type="PANTHER" id="PTHR43401:SF2">
    <property type="entry name" value="L-THREONINE 3-DEHYDROGENASE"/>
    <property type="match status" value="1"/>
</dbReference>
<dbReference type="SUPFAM" id="SSF50129">
    <property type="entry name" value="GroES-like"/>
    <property type="match status" value="1"/>
</dbReference>
<dbReference type="InterPro" id="IPR011032">
    <property type="entry name" value="GroES-like_sf"/>
</dbReference>
<dbReference type="InterPro" id="IPR020843">
    <property type="entry name" value="ER"/>
</dbReference>
<feature type="domain" description="Enoyl reductase (ER)" evidence="5">
    <location>
        <begin position="7"/>
        <end position="338"/>
    </location>
</feature>
<dbReference type="InterPro" id="IPR050129">
    <property type="entry name" value="Zn_alcohol_dh"/>
</dbReference>
<evidence type="ECO:0000313" key="7">
    <source>
        <dbReference type="Proteomes" id="UP000237749"/>
    </source>
</evidence>
<evidence type="ECO:0000256" key="3">
    <source>
        <dbReference type="ARBA" id="ARBA00023002"/>
    </source>
</evidence>
<evidence type="ECO:0000256" key="4">
    <source>
        <dbReference type="RuleBase" id="RU361277"/>
    </source>
</evidence>
<dbReference type="GO" id="GO:0016491">
    <property type="term" value="F:oxidoreductase activity"/>
    <property type="evidence" value="ECO:0007669"/>
    <property type="project" value="UniProtKB-KW"/>
</dbReference>
<dbReference type="RefSeq" id="WP_104436386.1">
    <property type="nucleotide sequence ID" value="NZ_PTJA01000004.1"/>
</dbReference>
<comment type="similarity">
    <text evidence="4">Belongs to the zinc-containing alcohol dehydrogenase family.</text>
</comment>
<dbReference type="PROSITE" id="PS00059">
    <property type="entry name" value="ADH_ZINC"/>
    <property type="match status" value="1"/>
</dbReference>